<dbReference type="Proteomes" id="UP000479190">
    <property type="component" value="Unassembled WGS sequence"/>
</dbReference>
<dbReference type="AlphaFoldDB" id="A0A6H5IVU5"/>
<evidence type="ECO:0000313" key="5">
    <source>
        <dbReference type="Proteomes" id="UP000479190"/>
    </source>
</evidence>
<dbReference type="InterPro" id="IPR036770">
    <property type="entry name" value="Ankyrin_rpt-contain_sf"/>
</dbReference>
<dbReference type="SUPFAM" id="SSF48403">
    <property type="entry name" value="Ankyrin repeat"/>
    <property type="match status" value="1"/>
</dbReference>
<evidence type="ECO:0000256" key="3">
    <source>
        <dbReference type="PROSITE-ProRule" id="PRU00023"/>
    </source>
</evidence>
<dbReference type="PROSITE" id="PS50088">
    <property type="entry name" value="ANK_REPEAT"/>
    <property type="match status" value="1"/>
</dbReference>
<keyword evidence="1" id="KW-0677">Repeat</keyword>
<feature type="repeat" description="ANK" evidence="3">
    <location>
        <begin position="292"/>
        <end position="317"/>
    </location>
</feature>
<dbReference type="Gene3D" id="1.25.40.20">
    <property type="entry name" value="Ankyrin repeat-containing domain"/>
    <property type="match status" value="1"/>
</dbReference>
<dbReference type="SMART" id="SM00248">
    <property type="entry name" value="ANK"/>
    <property type="match status" value="3"/>
</dbReference>
<dbReference type="Pfam" id="PF12796">
    <property type="entry name" value="Ank_2"/>
    <property type="match status" value="1"/>
</dbReference>
<proteinExistence type="predicted"/>
<name>A0A6H5IVU5_9HYME</name>
<protein>
    <submittedName>
        <fullName evidence="4">Uncharacterized protein</fullName>
    </submittedName>
</protein>
<sequence>MLKTTSAHATRSSLDTFAAASTGGLLTRQNRHSSARYLHLPSTNSVSSSSSSSRVGATNEQLVDTIPCSSSSNTCLSSLLRPPLKQIERKEAPSYKHTNTEIERETIESGRVKGLHTHTMPDNKSDVSLNNQKPIEGLKNLRENVNWEIEKERYSLLEQLYFLFKNWKGQFPNLQEIFRSGEIECLITDSMNDGYGHLFAESVARIGYKDEPKVDNDGRSSPRRTTPIHRASKYKLYHLLNILFKIYNRFDVNYTDESGYTHFRVACQFGSYDVVEKFLELGQDPNCIWPKTNDSPLHLALEFGNTEIAELLLRRGAIRI</sequence>
<dbReference type="EMBL" id="CADCXV010000983">
    <property type="protein sequence ID" value="CAB0039850.1"/>
    <property type="molecule type" value="Genomic_DNA"/>
</dbReference>
<dbReference type="PANTHER" id="PTHR24198:SF165">
    <property type="entry name" value="ANKYRIN REPEAT-CONTAINING PROTEIN-RELATED"/>
    <property type="match status" value="1"/>
</dbReference>
<dbReference type="PROSITE" id="PS50297">
    <property type="entry name" value="ANK_REP_REGION"/>
    <property type="match status" value="1"/>
</dbReference>
<evidence type="ECO:0000313" key="4">
    <source>
        <dbReference type="EMBL" id="CAB0039850.1"/>
    </source>
</evidence>
<evidence type="ECO:0000256" key="2">
    <source>
        <dbReference type="ARBA" id="ARBA00023043"/>
    </source>
</evidence>
<gene>
    <name evidence="4" type="ORF">TBRA_LOCUS11588</name>
</gene>
<organism evidence="4 5">
    <name type="scientific">Trichogramma brassicae</name>
    <dbReference type="NCBI Taxonomy" id="86971"/>
    <lineage>
        <taxon>Eukaryota</taxon>
        <taxon>Metazoa</taxon>
        <taxon>Ecdysozoa</taxon>
        <taxon>Arthropoda</taxon>
        <taxon>Hexapoda</taxon>
        <taxon>Insecta</taxon>
        <taxon>Pterygota</taxon>
        <taxon>Neoptera</taxon>
        <taxon>Endopterygota</taxon>
        <taxon>Hymenoptera</taxon>
        <taxon>Apocrita</taxon>
        <taxon>Proctotrupomorpha</taxon>
        <taxon>Chalcidoidea</taxon>
        <taxon>Trichogrammatidae</taxon>
        <taxon>Trichogramma</taxon>
    </lineage>
</organism>
<reference evidence="4 5" key="1">
    <citation type="submission" date="2020-02" db="EMBL/GenBank/DDBJ databases">
        <authorList>
            <person name="Ferguson B K."/>
        </authorList>
    </citation>
    <scope>NUCLEOTIDE SEQUENCE [LARGE SCALE GENOMIC DNA]</scope>
</reference>
<dbReference type="PANTHER" id="PTHR24198">
    <property type="entry name" value="ANKYRIN REPEAT AND PROTEIN KINASE DOMAIN-CONTAINING PROTEIN"/>
    <property type="match status" value="1"/>
</dbReference>
<dbReference type="InterPro" id="IPR002110">
    <property type="entry name" value="Ankyrin_rpt"/>
</dbReference>
<keyword evidence="2 3" id="KW-0040">ANK repeat</keyword>
<evidence type="ECO:0000256" key="1">
    <source>
        <dbReference type="ARBA" id="ARBA00022737"/>
    </source>
</evidence>
<dbReference type="OrthoDB" id="616263at2759"/>
<accession>A0A6H5IVU5</accession>
<keyword evidence="5" id="KW-1185">Reference proteome</keyword>